<accession>A0AAN9Z3D5</accession>
<dbReference type="PANTHER" id="PTHR11188:SF176">
    <property type="entry name" value="ARRESTIN DOMAIN-CONTAINING PROTEIN 1"/>
    <property type="match status" value="1"/>
</dbReference>
<reference evidence="4 5" key="1">
    <citation type="submission" date="2024-03" db="EMBL/GenBank/DDBJ databases">
        <title>The genome assembly and annotation of the cricket Gryllus longicercus Weissman &amp; Gray.</title>
        <authorList>
            <person name="Szrajer S."/>
            <person name="Gray D."/>
            <person name="Ylla G."/>
        </authorList>
    </citation>
    <scope>NUCLEOTIDE SEQUENCE [LARGE SCALE GENOMIC DNA]</scope>
    <source>
        <strain evidence="4">DAG 2021-001</strain>
        <tissue evidence="4">Whole body minus gut</tissue>
    </source>
</reference>
<evidence type="ECO:0000313" key="4">
    <source>
        <dbReference type="EMBL" id="KAK7863086.1"/>
    </source>
</evidence>
<evidence type="ECO:0000256" key="2">
    <source>
        <dbReference type="ARBA" id="ARBA00022606"/>
    </source>
</evidence>
<keyword evidence="5" id="KW-1185">Reference proteome</keyword>
<dbReference type="EMBL" id="JAZDUA010000242">
    <property type="protein sequence ID" value="KAK7863086.1"/>
    <property type="molecule type" value="Genomic_DNA"/>
</dbReference>
<evidence type="ECO:0000259" key="3">
    <source>
        <dbReference type="SMART" id="SM01017"/>
    </source>
</evidence>
<comment type="similarity">
    <text evidence="1">Belongs to the arrestin family.</text>
</comment>
<comment type="caution">
    <text evidence="4">The sequence shown here is derived from an EMBL/GenBank/DDBJ whole genome shotgun (WGS) entry which is preliminary data.</text>
</comment>
<dbReference type="SMART" id="SM01017">
    <property type="entry name" value="Arrestin_C"/>
    <property type="match status" value="1"/>
</dbReference>
<dbReference type="InterPro" id="IPR014756">
    <property type="entry name" value="Ig_E-set"/>
</dbReference>
<dbReference type="Gene3D" id="2.60.40.640">
    <property type="match status" value="2"/>
</dbReference>
<dbReference type="PANTHER" id="PTHR11188">
    <property type="entry name" value="ARRESTIN DOMAIN CONTAINING PROTEIN"/>
    <property type="match status" value="1"/>
</dbReference>
<dbReference type="InterPro" id="IPR011021">
    <property type="entry name" value="Arrestin-like_N"/>
</dbReference>
<dbReference type="Pfam" id="PF00339">
    <property type="entry name" value="Arrestin_N"/>
    <property type="match status" value="1"/>
</dbReference>
<dbReference type="SUPFAM" id="SSF81296">
    <property type="entry name" value="E set domains"/>
    <property type="match status" value="2"/>
</dbReference>
<gene>
    <name evidence="4" type="ORF">R5R35_011008</name>
</gene>
<name>A0AAN9Z3D5_9ORTH</name>
<dbReference type="AlphaFoldDB" id="A0AAN9Z3D5"/>
<evidence type="ECO:0000313" key="5">
    <source>
        <dbReference type="Proteomes" id="UP001378592"/>
    </source>
</evidence>
<dbReference type="GO" id="GO:0005737">
    <property type="term" value="C:cytoplasm"/>
    <property type="evidence" value="ECO:0007669"/>
    <property type="project" value="TreeGrafter"/>
</dbReference>
<dbReference type="Proteomes" id="UP001378592">
    <property type="component" value="Unassembled WGS sequence"/>
</dbReference>
<protein>
    <recommendedName>
        <fullName evidence="3">Arrestin C-terminal-like domain-containing protein</fullName>
    </recommendedName>
</protein>
<feature type="domain" description="Arrestin C-terminal-like" evidence="3">
    <location>
        <begin position="176"/>
        <end position="309"/>
    </location>
</feature>
<organism evidence="4 5">
    <name type="scientific">Gryllus longicercus</name>
    <dbReference type="NCBI Taxonomy" id="2509291"/>
    <lineage>
        <taxon>Eukaryota</taxon>
        <taxon>Metazoa</taxon>
        <taxon>Ecdysozoa</taxon>
        <taxon>Arthropoda</taxon>
        <taxon>Hexapoda</taxon>
        <taxon>Insecta</taxon>
        <taxon>Pterygota</taxon>
        <taxon>Neoptera</taxon>
        <taxon>Polyneoptera</taxon>
        <taxon>Orthoptera</taxon>
        <taxon>Ensifera</taxon>
        <taxon>Gryllidea</taxon>
        <taxon>Grylloidea</taxon>
        <taxon>Gryllidae</taxon>
        <taxon>Gryllinae</taxon>
        <taxon>Gryllus</taxon>
    </lineage>
</organism>
<dbReference type="GO" id="GO:0015031">
    <property type="term" value="P:protein transport"/>
    <property type="evidence" value="ECO:0007669"/>
    <property type="project" value="TreeGrafter"/>
</dbReference>
<proteinExistence type="inferred from homology"/>
<dbReference type="InterPro" id="IPR014752">
    <property type="entry name" value="Arrestin-like_C"/>
</dbReference>
<keyword evidence="2" id="KW-0716">Sensory transduction</keyword>
<dbReference type="InterPro" id="IPR011022">
    <property type="entry name" value="Arrestin_C-like"/>
</dbReference>
<sequence length="389" mass="44417">MGLKRFDVYFDNPDATYYGGQTVSGRLFLHLDATKRIRGIEVRVRGEGEVRWTETRQIREDGKMRPSHEYFRGHEQYFDNKYYVLGGTGSDIMLQPGDHCYPFSIVLPDTLPCSYEGRFGHIRYIVKAILERPWKHHHDAKAAFTVINHFDLNIDPKLKDPFVLSREKWLGWCCCRSGPLGLSLRGSTTGVVPGQNLPVTVEMENSTRQMVNRIFIEMAQVVTFHANEGGNVKIRVDKVQVAALELGALEPRAHRIWDQKFNIPTIPPSNLGNCKIIKIEYTLSARAELYSARRDVVVSTPIMVGTVPLKQFWPILSPIPLTPQPVKIADELEIQPVPTETPSPYPELPPPFYEECSQGSHNIRDPNDSEYTRGCLDFMPHYPTYNFDQ</sequence>
<dbReference type="Pfam" id="PF02752">
    <property type="entry name" value="Arrestin_C"/>
    <property type="match status" value="1"/>
</dbReference>
<dbReference type="InterPro" id="IPR050357">
    <property type="entry name" value="Arrestin_domain-protein"/>
</dbReference>
<evidence type="ECO:0000256" key="1">
    <source>
        <dbReference type="ARBA" id="ARBA00005298"/>
    </source>
</evidence>